<evidence type="ECO:0000256" key="2">
    <source>
        <dbReference type="SAM" id="Phobius"/>
    </source>
</evidence>
<evidence type="ECO:0000313" key="4">
    <source>
        <dbReference type="Proteomes" id="UP001500305"/>
    </source>
</evidence>
<feature type="region of interest" description="Disordered" evidence="1">
    <location>
        <begin position="1"/>
        <end position="25"/>
    </location>
</feature>
<protein>
    <recommendedName>
        <fullName evidence="5">Serine/threonine protein kinase</fullName>
    </recommendedName>
</protein>
<name>A0ABP5RM26_9ACTN</name>
<gene>
    <name evidence="3" type="ORF">GCM10010430_54250</name>
</gene>
<dbReference type="RefSeq" id="WP_344639129.1">
    <property type="nucleotide sequence ID" value="NZ_BAAATR010000028.1"/>
</dbReference>
<evidence type="ECO:0008006" key="5">
    <source>
        <dbReference type="Google" id="ProtNLM"/>
    </source>
</evidence>
<keyword evidence="2" id="KW-0472">Membrane</keyword>
<dbReference type="Proteomes" id="UP001500305">
    <property type="component" value="Unassembled WGS sequence"/>
</dbReference>
<evidence type="ECO:0000313" key="3">
    <source>
        <dbReference type="EMBL" id="GAA2262949.1"/>
    </source>
</evidence>
<proteinExistence type="predicted"/>
<feature type="compositionally biased region" description="Basic and acidic residues" evidence="1">
    <location>
        <begin position="1"/>
        <end position="10"/>
    </location>
</feature>
<evidence type="ECO:0000256" key="1">
    <source>
        <dbReference type="SAM" id="MobiDB-lite"/>
    </source>
</evidence>
<keyword evidence="2" id="KW-1133">Transmembrane helix</keyword>
<feature type="transmembrane region" description="Helical" evidence="2">
    <location>
        <begin position="31"/>
        <end position="49"/>
    </location>
</feature>
<dbReference type="EMBL" id="BAAATR010000028">
    <property type="protein sequence ID" value="GAA2262949.1"/>
    <property type="molecule type" value="Genomic_DNA"/>
</dbReference>
<sequence length="292" mass="30336">MTTQGERDPHPVGQQEGKSAHTHRGAGRRPVLVWCALVVVAATGAGWIATSSSKGDLIPGLGRTSSDVGKTLPVGGVASGEPLTEAEAFTADHYFPPQRPVEQDGYKARRIADREGDDCAETLQDRTHDVLRDTGCQSFLAVGLNEADPSVVTSLTVLRFADEASARKALNALKDTPDAITFLTPETADGPPPTPSLSPSPSSSAAGQSPGPGGQPSPAPSQSQQPTGSPSSNPATPKPLTDSQVEVVGHYLTITSSRYADLRTTGSATPDPALDRATRAVSFTAGSTFLWM</sequence>
<reference evidence="4" key="1">
    <citation type="journal article" date="2019" name="Int. J. Syst. Evol. Microbiol.">
        <title>The Global Catalogue of Microorganisms (GCM) 10K type strain sequencing project: providing services to taxonomists for standard genome sequencing and annotation.</title>
        <authorList>
            <consortium name="The Broad Institute Genomics Platform"/>
            <consortium name="The Broad Institute Genome Sequencing Center for Infectious Disease"/>
            <person name="Wu L."/>
            <person name="Ma J."/>
        </authorList>
    </citation>
    <scope>NUCLEOTIDE SEQUENCE [LARGE SCALE GENOMIC DNA]</scope>
    <source>
        <strain evidence="4">JCM 7356</strain>
    </source>
</reference>
<keyword evidence="2" id="KW-0812">Transmembrane</keyword>
<comment type="caution">
    <text evidence="3">The sequence shown here is derived from an EMBL/GenBank/DDBJ whole genome shotgun (WGS) entry which is preliminary data.</text>
</comment>
<organism evidence="3 4">
    <name type="scientific">Kitasatospora cystarginea</name>
    <dbReference type="NCBI Taxonomy" id="58350"/>
    <lineage>
        <taxon>Bacteria</taxon>
        <taxon>Bacillati</taxon>
        <taxon>Actinomycetota</taxon>
        <taxon>Actinomycetes</taxon>
        <taxon>Kitasatosporales</taxon>
        <taxon>Streptomycetaceae</taxon>
        <taxon>Kitasatospora</taxon>
    </lineage>
</organism>
<keyword evidence="4" id="KW-1185">Reference proteome</keyword>
<feature type="compositionally biased region" description="Low complexity" evidence="1">
    <location>
        <begin position="220"/>
        <end position="232"/>
    </location>
</feature>
<feature type="compositionally biased region" description="Low complexity" evidence="1">
    <location>
        <begin position="199"/>
        <end position="209"/>
    </location>
</feature>
<accession>A0ABP5RM26</accession>
<feature type="region of interest" description="Disordered" evidence="1">
    <location>
        <begin position="182"/>
        <end position="241"/>
    </location>
</feature>